<keyword evidence="3" id="KW-1185">Reference proteome</keyword>
<protein>
    <submittedName>
        <fullName evidence="2">Uncharacterized protein</fullName>
    </submittedName>
</protein>
<evidence type="ECO:0000313" key="2">
    <source>
        <dbReference type="EMBL" id="KAJ1355073.1"/>
    </source>
</evidence>
<proteinExistence type="predicted"/>
<keyword evidence="1" id="KW-1133">Transmembrane helix</keyword>
<dbReference type="Proteomes" id="UP001196413">
    <property type="component" value="Unassembled WGS sequence"/>
</dbReference>
<name>A0AAD5ME32_PARTN</name>
<dbReference type="AlphaFoldDB" id="A0AAD5ME32"/>
<organism evidence="2 3">
    <name type="scientific">Parelaphostrongylus tenuis</name>
    <name type="common">Meningeal worm</name>
    <dbReference type="NCBI Taxonomy" id="148309"/>
    <lineage>
        <taxon>Eukaryota</taxon>
        <taxon>Metazoa</taxon>
        <taxon>Ecdysozoa</taxon>
        <taxon>Nematoda</taxon>
        <taxon>Chromadorea</taxon>
        <taxon>Rhabditida</taxon>
        <taxon>Rhabditina</taxon>
        <taxon>Rhabditomorpha</taxon>
        <taxon>Strongyloidea</taxon>
        <taxon>Metastrongylidae</taxon>
        <taxon>Parelaphostrongylus</taxon>
    </lineage>
</organism>
<keyword evidence="1" id="KW-0472">Membrane</keyword>
<feature type="transmembrane region" description="Helical" evidence="1">
    <location>
        <begin position="71"/>
        <end position="91"/>
    </location>
</feature>
<gene>
    <name evidence="2" type="ORF">KIN20_012343</name>
</gene>
<comment type="caution">
    <text evidence="2">The sequence shown here is derived from an EMBL/GenBank/DDBJ whole genome shotgun (WGS) entry which is preliminary data.</text>
</comment>
<sequence length="94" mass="10788">MEKNMQISTNSKVTSPTSLIAGSFFLGGTYPVLCSRNDTSKRSRYCSYGAEYFDMAATSGYRTSYDLCRTLLYNIIEWFLFLSEFGINFFFSEK</sequence>
<evidence type="ECO:0000256" key="1">
    <source>
        <dbReference type="SAM" id="Phobius"/>
    </source>
</evidence>
<evidence type="ECO:0000313" key="3">
    <source>
        <dbReference type="Proteomes" id="UP001196413"/>
    </source>
</evidence>
<accession>A0AAD5ME32</accession>
<keyword evidence="1" id="KW-0812">Transmembrane</keyword>
<reference evidence="2" key="1">
    <citation type="submission" date="2021-06" db="EMBL/GenBank/DDBJ databases">
        <title>Parelaphostrongylus tenuis whole genome reference sequence.</title>
        <authorList>
            <person name="Garwood T.J."/>
            <person name="Larsen P.A."/>
            <person name="Fountain-Jones N.M."/>
            <person name="Garbe J.R."/>
            <person name="Macchietto M.G."/>
            <person name="Kania S.A."/>
            <person name="Gerhold R.W."/>
            <person name="Richards J.E."/>
            <person name="Wolf T.M."/>
        </authorList>
    </citation>
    <scope>NUCLEOTIDE SEQUENCE</scope>
    <source>
        <strain evidence="2">MNPRO001-30</strain>
        <tissue evidence="2">Meninges</tissue>
    </source>
</reference>
<dbReference type="EMBL" id="JAHQIW010002326">
    <property type="protein sequence ID" value="KAJ1355073.1"/>
    <property type="molecule type" value="Genomic_DNA"/>
</dbReference>